<feature type="domain" description="Sugar fermentation stimulation protein C-terminal" evidence="2">
    <location>
        <begin position="83"/>
        <end position="221"/>
    </location>
</feature>
<comment type="caution">
    <text evidence="4">The sequence shown here is derived from an EMBL/GenBank/DDBJ whole genome shotgun (WGS) entry which is preliminary data.</text>
</comment>
<sequence>MRFSSPLVEATLLRRYKRFLADVILPDGSAITVSVPNTGSMLGLTAPGSRVFLSHSDDPKRKYAYRLEIVEADGTLVGINTGMPNRIAEEAIRAGLVGDLAEYVTLKREQRYGERSRIDLLLEDPERKTVYAEVKNVHFMRTYGLAEFPDTATARGTRHLQELARMCADGHRAIMIYVIQRGDCDRFRLCKDLDARYAAAFRIASDAGVEACAIKCQITPEAIIADCTIDILA</sequence>
<dbReference type="eggNOG" id="COG1489">
    <property type="taxonomic scope" value="Bacteria"/>
</dbReference>
<keyword evidence="5" id="KW-1185">Reference proteome</keyword>
<evidence type="ECO:0000313" key="5">
    <source>
        <dbReference type="Proteomes" id="UP000007374"/>
    </source>
</evidence>
<dbReference type="InterPro" id="IPR041465">
    <property type="entry name" value="SfsA_N"/>
</dbReference>
<dbReference type="Gene3D" id="3.40.1350.60">
    <property type="match status" value="1"/>
</dbReference>
<name>K2PIP1_9HYPH</name>
<gene>
    <name evidence="1" type="primary">sfsA</name>
    <name evidence="4" type="ORF">NA8A_17675</name>
</gene>
<dbReference type="Pfam" id="PF17746">
    <property type="entry name" value="SfsA_N"/>
    <property type="match status" value="1"/>
</dbReference>
<dbReference type="STRING" id="721133.SAMN05216176_11251"/>
<dbReference type="NCBIfam" id="TIGR00230">
    <property type="entry name" value="sfsA"/>
    <property type="match status" value="1"/>
</dbReference>
<evidence type="ECO:0000259" key="2">
    <source>
        <dbReference type="Pfam" id="PF03749"/>
    </source>
</evidence>
<dbReference type="Pfam" id="PF03749">
    <property type="entry name" value="SfsA"/>
    <property type="match status" value="1"/>
</dbReference>
<comment type="similarity">
    <text evidence="1">Belongs to the SfsA family.</text>
</comment>
<dbReference type="PANTHER" id="PTHR30545:SF2">
    <property type="entry name" value="SUGAR FERMENTATION STIMULATION PROTEIN A"/>
    <property type="match status" value="1"/>
</dbReference>
<dbReference type="InterPro" id="IPR005224">
    <property type="entry name" value="SfsA"/>
</dbReference>
<accession>K2PIP1</accession>
<protein>
    <recommendedName>
        <fullName evidence="1">Sugar fermentation stimulation protein homolog</fullName>
    </recommendedName>
</protein>
<dbReference type="AlphaFoldDB" id="K2PIP1"/>
<dbReference type="Gene3D" id="2.40.50.580">
    <property type="match status" value="1"/>
</dbReference>
<dbReference type="PATRIC" id="fig|1231190.3.peg.3652"/>
<dbReference type="CDD" id="cd22359">
    <property type="entry name" value="SfsA-like_bacterial"/>
    <property type="match status" value="1"/>
</dbReference>
<dbReference type="InterPro" id="IPR040452">
    <property type="entry name" value="SfsA_C"/>
</dbReference>
<proteinExistence type="inferred from homology"/>
<dbReference type="EMBL" id="AMSI01000013">
    <property type="protein sequence ID" value="EKF41022.1"/>
    <property type="molecule type" value="Genomic_DNA"/>
</dbReference>
<dbReference type="Proteomes" id="UP000007374">
    <property type="component" value="Unassembled WGS sequence"/>
</dbReference>
<organism evidence="4 5">
    <name type="scientific">Nitratireductor indicus C115</name>
    <dbReference type="NCBI Taxonomy" id="1231190"/>
    <lineage>
        <taxon>Bacteria</taxon>
        <taxon>Pseudomonadati</taxon>
        <taxon>Pseudomonadota</taxon>
        <taxon>Alphaproteobacteria</taxon>
        <taxon>Hyphomicrobiales</taxon>
        <taxon>Phyllobacteriaceae</taxon>
        <taxon>Nitratireductor</taxon>
    </lineage>
</organism>
<dbReference type="HAMAP" id="MF_00095">
    <property type="entry name" value="SfsA"/>
    <property type="match status" value="1"/>
</dbReference>
<evidence type="ECO:0000259" key="3">
    <source>
        <dbReference type="Pfam" id="PF17746"/>
    </source>
</evidence>
<dbReference type="OrthoDB" id="9802365at2"/>
<feature type="domain" description="SfsA N-terminal OB" evidence="3">
    <location>
        <begin position="13"/>
        <end position="79"/>
    </location>
</feature>
<evidence type="ECO:0000256" key="1">
    <source>
        <dbReference type="HAMAP-Rule" id="MF_00095"/>
    </source>
</evidence>
<keyword evidence="4" id="KW-0238">DNA-binding</keyword>
<dbReference type="RefSeq" id="WP_009451737.1">
    <property type="nucleotide sequence ID" value="NZ_AMSI01000013.1"/>
</dbReference>
<evidence type="ECO:0000313" key="4">
    <source>
        <dbReference type="EMBL" id="EKF41022.1"/>
    </source>
</evidence>
<dbReference type="GO" id="GO:0003677">
    <property type="term" value="F:DNA binding"/>
    <property type="evidence" value="ECO:0007669"/>
    <property type="project" value="UniProtKB-KW"/>
</dbReference>
<reference evidence="4 5" key="1">
    <citation type="journal article" date="2012" name="J. Bacteriol.">
        <title>Genome Sequence of Nitratireductor indicus Type Strain C115.</title>
        <authorList>
            <person name="Lai Q."/>
            <person name="Li G."/>
            <person name="Yu Z."/>
            <person name="Shao Z."/>
        </authorList>
    </citation>
    <scope>NUCLEOTIDE SEQUENCE [LARGE SCALE GENOMIC DNA]</scope>
    <source>
        <strain evidence="4 5">C115</strain>
    </source>
</reference>
<dbReference type="PANTHER" id="PTHR30545">
    <property type="entry name" value="SUGAR FERMENTATION STIMULATION PROTEIN A"/>
    <property type="match status" value="1"/>
</dbReference>